<proteinExistence type="predicted"/>
<protein>
    <submittedName>
        <fullName evidence="1">Uncharacterized protein</fullName>
    </submittedName>
</protein>
<dbReference type="Proteomes" id="UP000044026">
    <property type="component" value="Unassembled WGS sequence"/>
</dbReference>
<dbReference type="PROSITE" id="PS51257">
    <property type="entry name" value="PROKAR_LIPOPROTEIN"/>
    <property type="match status" value="1"/>
</dbReference>
<dbReference type="RefSeq" id="WP_042000564.1">
    <property type="nucleotide sequence ID" value="NZ_CP022382.1"/>
</dbReference>
<organism evidence="1 2">
    <name type="scientific">Capnocytophaga canimorsus</name>
    <dbReference type="NCBI Taxonomy" id="28188"/>
    <lineage>
        <taxon>Bacteria</taxon>
        <taxon>Pseudomonadati</taxon>
        <taxon>Bacteroidota</taxon>
        <taxon>Flavobacteriia</taxon>
        <taxon>Flavobacteriales</taxon>
        <taxon>Flavobacteriaceae</taxon>
        <taxon>Capnocytophaga</taxon>
    </lineage>
</organism>
<dbReference type="EMBL" id="CDOE01000068">
    <property type="protein sequence ID" value="CEN37329.1"/>
    <property type="molecule type" value="Genomic_DNA"/>
</dbReference>
<dbReference type="AlphaFoldDB" id="A0A0B7HFA9"/>
<sequence>MKTIKNLALFLLVAITISCSSPKLGKDRLDLEKFDLNFDVDAFYADEIKKGKRNEKELKKLREKRENEHLSEKERQKMQERFWELLDFKSIQIDTVFEDEILNRKRIPLANQYNMWNWSQDDSLAYFQKMHFCKIEMATSFKGDFMALVAESESKGTDDFEALLHYLKQKHGKPTVKEDRIFNGFFTYHWELDDRLLAIFSRYDNKENTLKLGVEITENGVKADTAKQPAHITRLFILKNQYKQDSILTHFIRGEWSDFNDLLDGR</sequence>
<dbReference type="GeneID" id="69580485"/>
<gene>
    <name evidence="1" type="ORF">CCAN12_700006</name>
</gene>
<evidence type="ECO:0000313" key="2">
    <source>
        <dbReference type="Proteomes" id="UP000044026"/>
    </source>
</evidence>
<reference evidence="1 2" key="1">
    <citation type="submission" date="2015-01" db="EMBL/GenBank/DDBJ databases">
        <authorList>
            <person name="Xiang T."/>
            <person name="Song Y."/>
            <person name="Huang L."/>
            <person name="Wang B."/>
            <person name="Wu P."/>
        </authorList>
    </citation>
    <scope>NUCLEOTIDE SEQUENCE [LARGE SCALE GENOMIC DNA]</scope>
    <source>
        <strain evidence="1 2">Cc12</strain>
    </source>
</reference>
<evidence type="ECO:0000313" key="1">
    <source>
        <dbReference type="EMBL" id="CEN37329.1"/>
    </source>
</evidence>
<accession>A0A0B7HFA9</accession>
<name>A0A0B7HFA9_9FLAO</name>